<keyword evidence="4" id="KW-1133">Transmembrane helix</keyword>
<proteinExistence type="predicted"/>
<reference evidence="5" key="1">
    <citation type="journal article" date="2023" name="Comput. Struct. Biotechnol. J.">
        <title>Discovery of a novel marine Bacteroidetes with a rich repertoire of carbohydrate-active enzymes.</title>
        <authorList>
            <person name="Chen B."/>
            <person name="Liu G."/>
            <person name="Chen Q."/>
            <person name="Wang H."/>
            <person name="Liu L."/>
            <person name="Tang K."/>
        </authorList>
    </citation>
    <scope>NUCLEOTIDE SEQUENCE</scope>
    <source>
        <strain evidence="5">TK19036</strain>
    </source>
</reference>
<organism evidence="5">
    <name type="scientific">Roseihalotalea indica</name>
    <dbReference type="NCBI Taxonomy" id="2867963"/>
    <lineage>
        <taxon>Bacteria</taxon>
        <taxon>Pseudomonadati</taxon>
        <taxon>Bacteroidota</taxon>
        <taxon>Cytophagia</taxon>
        <taxon>Cytophagales</taxon>
        <taxon>Catalimonadaceae</taxon>
        <taxon>Roseihalotalea</taxon>
    </lineage>
</organism>
<dbReference type="EMBL" id="CP120682">
    <property type="protein sequence ID" value="WKN37042.1"/>
    <property type="molecule type" value="Genomic_DNA"/>
</dbReference>
<keyword evidence="2" id="KW-0175">Coiled coil</keyword>
<evidence type="ECO:0000313" key="5">
    <source>
        <dbReference type="EMBL" id="WKN37042.1"/>
    </source>
</evidence>
<sequence>MEGSIALFVGIILIVLLFAIGVAIIKMYNKASQGQALIVTGGTGGAKVSFSGLMVVPVLHRLEVMDITVKTIMISRTGKDGLICKDNLRADIQVTFFSRVNKTKEDVIHVAQSIGCDRASDPKQLEILFDAKFSEALKTVGKHFEFVELYNSRAKFKDKILEEIGTDLNGYILDDCAIDYLEQTPLEYLNEDNILDSEGIKKIIDLTAQQKIQSNLIENEKRKTIKKQDVEAEETILQLEKQLTEQRERQESEVTNIRSRENAEREKVRQEEHKRSEEARIRTEEEIGVAEQNKERQILVAQRNKERTDAIEIERVAQAKALEATERERVVELARIEKEKSLEEERKNIQEVIRERVMVEKATVEEEEKIKDTRAKAEADRNKEVALINAEKEAQESLVKEIKAAEAAKQASEHRSKQIMIDAQAEEESAEHRAKAMKIMADAEAAQNAAIGLSEAQVMEAKAAAREKEGEAEAGVIEAQAEAEAQGIRLRAEAQSEADHKIGMVAAQVSKEQGKADAEVVEIKATADEKQGMAEARVMQEKYKAEAEGIRDKANAMQVLDGPGKDHEEFKLRLETEKALELAKINIQKDIAEAQAQVISEALKASNIEIIGGETMLFDQIMGSIAKGKAIDGMVRKNTTLLDIKDTFFHTNGGGAFKDNLKKFISQFGVSAEDMKNLTVSALLFKLMNQTDQPGTKDSLTKLMDIARSTGLADEPVKNIKL</sequence>
<gene>
    <name evidence="5" type="ORF">K4G66_32245</name>
</gene>
<feature type="transmembrane region" description="Helical" evidence="4">
    <location>
        <begin position="37"/>
        <end position="59"/>
    </location>
</feature>
<comment type="subcellular location">
    <subcellularLocation>
        <location evidence="1">Endomembrane system</location>
    </subcellularLocation>
</comment>
<evidence type="ECO:0000256" key="1">
    <source>
        <dbReference type="ARBA" id="ARBA00004308"/>
    </source>
</evidence>
<dbReference type="AlphaFoldDB" id="A0AA49GLJ6"/>
<feature type="region of interest" description="Disordered" evidence="3">
    <location>
        <begin position="243"/>
        <end position="280"/>
    </location>
</feature>
<feature type="transmembrane region" description="Helical" evidence="4">
    <location>
        <begin position="6"/>
        <end position="25"/>
    </location>
</feature>
<dbReference type="InterPro" id="IPR036013">
    <property type="entry name" value="Band_7/SPFH_dom_sf"/>
</dbReference>
<keyword evidence="4" id="KW-0472">Membrane</keyword>
<dbReference type="PANTHER" id="PTHR13806">
    <property type="entry name" value="FLOTILLIN-RELATED"/>
    <property type="match status" value="1"/>
</dbReference>
<evidence type="ECO:0000256" key="2">
    <source>
        <dbReference type="SAM" id="Coils"/>
    </source>
</evidence>
<dbReference type="PANTHER" id="PTHR13806:SF31">
    <property type="entry name" value="FLOTILLIN-LIKE PROTEIN 1-RELATED"/>
    <property type="match status" value="1"/>
</dbReference>
<keyword evidence="4" id="KW-0812">Transmembrane</keyword>
<feature type="coiled-coil region" evidence="2">
    <location>
        <begin position="388"/>
        <end position="415"/>
    </location>
</feature>
<dbReference type="InterPro" id="IPR027705">
    <property type="entry name" value="Flotillin_fam"/>
</dbReference>
<evidence type="ECO:0000256" key="3">
    <source>
        <dbReference type="SAM" id="MobiDB-lite"/>
    </source>
</evidence>
<name>A0AA49GLJ6_9BACT</name>
<accession>A0AA49GLJ6</accession>
<dbReference type="GO" id="GO:0005886">
    <property type="term" value="C:plasma membrane"/>
    <property type="evidence" value="ECO:0007669"/>
    <property type="project" value="TreeGrafter"/>
</dbReference>
<reference evidence="5" key="2">
    <citation type="journal article" date="2024" name="Antonie Van Leeuwenhoek">
        <title>Roseihalotalea indica gen. nov., sp. nov., a halophilic Bacteroidetes from mesopelagic Southwest Indian Ocean with higher carbohydrate metabolic potential.</title>
        <authorList>
            <person name="Chen B."/>
            <person name="Zhang M."/>
            <person name="Lin D."/>
            <person name="Ye J."/>
            <person name="Tang K."/>
        </authorList>
    </citation>
    <scope>NUCLEOTIDE SEQUENCE</scope>
    <source>
        <strain evidence="5">TK19036</strain>
    </source>
</reference>
<protein>
    <submittedName>
        <fullName evidence="5">Flotillin family protein</fullName>
    </submittedName>
</protein>
<evidence type="ECO:0000256" key="4">
    <source>
        <dbReference type="SAM" id="Phobius"/>
    </source>
</evidence>
<dbReference type="SUPFAM" id="SSF117892">
    <property type="entry name" value="Band 7/SPFH domain"/>
    <property type="match status" value="1"/>
</dbReference>
<dbReference type="GO" id="GO:0012505">
    <property type="term" value="C:endomembrane system"/>
    <property type="evidence" value="ECO:0007669"/>
    <property type="project" value="UniProtKB-SubCell"/>
</dbReference>
<feature type="coiled-coil region" evidence="2">
    <location>
        <begin position="335"/>
        <end position="362"/>
    </location>
</feature>